<reference evidence="2 3" key="1">
    <citation type="submission" date="2017-02" db="EMBL/GenBank/DDBJ databases">
        <title>Genomic diversity within the haloalkaliphilic genus Thioalkalivibrio.</title>
        <authorList>
            <person name="Ahn A.-C."/>
            <person name="Meier-Kolthoff J."/>
            <person name="Overmars L."/>
            <person name="Richter M."/>
            <person name="Woyke T."/>
            <person name="Sorokin D.Y."/>
            <person name="Muyzer G."/>
        </authorList>
    </citation>
    <scope>NUCLEOTIDE SEQUENCE [LARGE SCALE GENOMIC DNA]</scope>
    <source>
        <strain evidence="2 3">ALJD</strain>
    </source>
</reference>
<sequence length="176" mass="19604">MSSKYTLILGSAVLAAAVSLTPVFASDDFSPYGTATVDMKEYPVTNAVFDANYQDPNDLNLLYAFVNNTRVPLKGHMIVVTHGPELRAFAKENYVKYQAIVDRMAELAEEGVEFRMCRNALLAAGYAPDDFHGFITVVPAGFPELAYLQAQGYKYINPLPYSPLDVRYLDQPHLRK</sequence>
<dbReference type="InterPro" id="IPR003787">
    <property type="entry name" value="Sulphur_relay_DsrE/F-like"/>
</dbReference>
<evidence type="ECO:0000313" key="2">
    <source>
        <dbReference type="EMBL" id="OOG22687.1"/>
    </source>
</evidence>
<accession>A0A1V3NC60</accession>
<dbReference type="EMBL" id="MVBK01000099">
    <property type="protein sequence ID" value="OOG22687.1"/>
    <property type="molecule type" value="Genomic_DNA"/>
</dbReference>
<protein>
    <submittedName>
        <fullName evidence="2">Uncharacterized protein</fullName>
    </submittedName>
</protein>
<dbReference type="InterPro" id="IPR027396">
    <property type="entry name" value="DsrEFH-like"/>
</dbReference>
<dbReference type="SUPFAM" id="SSF75169">
    <property type="entry name" value="DsrEFH-like"/>
    <property type="match status" value="1"/>
</dbReference>
<dbReference type="PANTHER" id="PTHR37691">
    <property type="entry name" value="BLR3518 PROTEIN"/>
    <property type="match status" value="1"/>
</dbReference>
<dbReference type="Proteomes" id="UP000189462">
    <property type="component" value="Unassembled WGS sequence"/>
</dbReference>
<keyword evidence="3" id="KW-1185">Reference proteome</keyword>
<organism evidence="2 3">
    <name type="scientific">Thioalkalivibrio denitrificans</name>
    <dbReference type="NCBI Taxonomy" id="108003"/>
    <lineage>
        <taxon>Bacteria</taxon>
        <taxon>Pseudomonadati</taxon>
        <taxon>Pseudomonadota</taxon>
        <taxon>Gammaproteobacteria</taxon>
        <taxon>Chromatiales</taxon>
        <taxon>Ectothiorhodospiraceae</taxon>
        <taxon>Thioalkalivibrio</taxon>
    </lineage>
</organism>
<feature type="chain" id="PRO_5012527946" evidence="1">
    <location>
        <begin position="26"/>
        <end position="176"/>
    </location>
</feature>
<dbReference type="AlphaFoldDB" id="A0A1V3NC60"/>
<dbReference type="Gene3D" id="3.40.1260.10">
    <property type="entry name" value="DsrEFH-like"/>
    <property type="match status" value="1"/>
</dbReference>
<evidence type="ECO:0000256" key="1">
    <source>
        <dbReference type="SAM" id="SignalP"/>
    </source>
</evidence>
<gene>
    <name evidence="2" type="ORF">B1C78_14660</name>
</gene>
<dbReference type="PANTHER" id="PTHR37691:SF1">
    <property type="entry name" value="BLR3518 PROTEIN"/>
    <property type="match status" value="1"/>
</dbReference>
<comment type="caution">
    <text evidence="2">The sequence shown here is derived from an EMBL/GenBank/DDBJ whole genome shotgun (WGS) entry which is preliminary data.</text>
</comment>
<proteinExistence type="predicted"/>
<evidence type="ECO:0000313" key="3">
    <source>
        <dbReference type="Proteomes" id="UP000189462"/>
    </source>
</evidence>
<dbReference type="Pfam" id="PF02635">
    <property type="entry name" value="DsrE"/>
    <property type="match status" value="1"/>
</dbReference>
<name>A0A1V3NC60_9GAMM</name>
<dbReference type="OrthoDB" id="8563147at2"/>
<feature type="signal peptide" evidence="1">
    <location>
        <begin position="1"/>
        <end position="25"/>
    </location>
</feature>
<keyword evidence="1" id="KW-0732">Signal</keyword>
<dbReference type="STRING" id="108003.B1C78_14660"/>